<proteinExistence type="predicted"/>
<evidence type="ECO:0000256" key="1">
    <source>
        <dbReference type="SAM" id="MobiDB-lite"/>
    </source>
</evidence>
<feature type="compositionally biased region" description="Polar residues" evidence="1">
    <location>
        <begin position="359"/>
        <end position="369"/>
    </location>
</feature>
<dbReference type="EMBL" id="HBFX01058276">
    <property type="protein sequence ID" value="CAD8984037.1"/>
    <property type="molecule type" value="Transcribed_RNA"/>
</dbReference>
<feature type="region of interest" description="Disordered" evidence="1">
    <location>
        <begin position="351"/>
        <end position="388"/>
    </location>
</feature>
<evidence type="ECO:0000313" key="2">
    <source>
        <dbReference type="EMBL" id="CAD8984037.1"/>
    </source>
</evidence>
<sequence>MEGMHSVYAVKKKRRDEEHVKTMRARNMNLDPWTHTNKTNKLANRYEVRVDNWMRDGEEKERIAPDPTKTSVFHHKFRDRSPERELANASISPRRYTTEALRIADALSASHREREPYTGKPIALFRARNKDGDIHADSTMRFKPRNSKQRIAEHVAGNLVAEQPPWTRYDHPTHQRSRDVKKSKWVGGGCVDFDLSPHLKDAWPHDFVAANAPYALAFGARAEDFRERNPELEHSGEFLNNVPGYFPDNTKGKWQMDYDLGRPVRHDWKGTRSPPATPLFHAGEGPFAGGSEVMNTSTSTKRVVAGRVASPKSYWKASTQISVQKKEAVERYLTIPDRPFEQHQERASTASSMLHDHNLNCTSPRSRGASSPKGRGGTNAMQGTAASG</sequence>
<reference evidence="2" key="1">
    <citation type="submission" date="2021-01" db="EMBL/GenBank/DDBJ databases">
        <authorList>
            <person name="Corre E."/>
            <person name="Pelletier E."/>
            <person name="Niang G."/>
            <person name="Scheremetjew M."/>
            <person name="Finn R."/>
            <person name="Kale V."/>
            <person name="Holt S."/>
            <person name="Cochrane G."/>
            <person name="Meng A."/>
            <person name="Brown T."/>
            <person name="Cohen L."/>
        </authorList>
    </citation>
    <scope>NUCLEOTIDE SEQUENCE</scope>
    <source>
        <strain evidence="2">CCMP644</strain>
    </source>
</reference>
<protein>
    <submittedName>
        <fullName evidence="2">Uncharacterized protein</fullName>
    </submittedName>
</protein>
<feature type="compositionally biased region" description="Polar residues" evidence="1">
    <location>
        <begin position="379"/>
        <end position="388"/>
    </location>
</feature>
<dbReference type="AlphaFoldDB" id="A0A7S1HJZ2"/>
<gene>
    <name evidence="2" type="ORF">HAND00432_LOCUS35049</name>
</gene>
<name>A0A7S1HJZ2_HEMAN</name>
<accession>A0A7S1HJZ2</accession>
<organism evidence="2">
    <name type="scientific">Hemiselmis andersenii</name>
    <name type="common">Cryptophyte alga</name>
    <dbReference type="NCBI Taxonomy" id="464988"/>
    <lineage>
        <taxon>Eukaryota</taxon>
        <taxon>Cryptophyceae</taxon>
        <taxon>Cryptomonadales</taxon>
        <taxon>Hemiselmidaceae</taxon>
        <taxon>Hemiselmis</taxon>
    </lineage>
</organism>